<sequence>MVTVWHHNAVTCPMAATTVMRSFVWKIWSLWILHVRE</sequence>
<name>A0AAQ3UXN2_PASNO</name>
<keyword evidence="2" id="KW-1185">Reference proteome</keyword>
<dbReference type="Proteomes" id="UP001341281">
    <property type="component" value="Chromosome 10"/>
</dbReference>
<evidence type="ECO:0000313" key="2">
    <source>
        <dbReference type="Proteomes" id="UP001341281"/>
    </source>
</evidence>
<dbReference type="AlphaFoldDB" id="A0AAQ3UXN2"/>
<protein>
    <submittedName>
        <fullName evidence="1">Uncharacterized protein</fullName>
    </submittedName>
</protein>
<organism evidence="1 2">
    <name type="scientific">Paspalum notatum var. saurae</name>
    <dbReference type="NCBI Taxonomy" id="547442"/>
    <lineage>
        <taxon>Eukaryota</taxon>
        <taxon>Viridiplantae</taxon>
        <taxon>Streptophyta</taxon>
        <taxon>Embryophyta</taxon>
        <taxon>Tracheophyta</taxon>
        <taxon>Spermatophyta</taxon>
        <taxon>Magnoliopsida</taxon>
        <taxon>Liliopsida</taxon>
        <taxon>Poales</taxon>
        <taxon>Poaceae</taxon>
        <taxon>PACMAD clade</taxon>
        <taxon>Panicoideae</taxon>
        <taxon>Andropogonodae</taxon>
        <taxon>Paspaleae</taxon>
        <taxon>Paspalinae</taxon>
        <taxon>Paspalum</taxon>
    </lineage>
</organism>
<evidence type="ECO:0000313" key="1">
    <source>
        <dbReference type="EMBL" id="WVZ98057.1"/>
    </source>
</evidence>
<gene>
    <name evidence="1" type="ORF">U9M48_043540</name>
</gene>
<accession>A0AAQ3UXN2</accession>
<proteinExistence type="predicted"/>
<reference evidence="1 2" key="1">
    <citation type="submission" date="2024-02" db="EMBL/GenBank/DDBJ databases">
        <title>High-quality chromosome-scale genome assembly of Pensacola bahiagrass (Paspalum notatum Flugge var. saurae).</title>
        <authorList>
            <person name="Vega J.M."/>
            <person name="Podio M."/>
            <person name="Orjuela J."/>
            <person name="Siena L.A."/>
            <person name="Pessino S.C."/>
            <person name="Combes M.C."/>
            <person name="Mariac C."/>
            <person name="Albertini E."/>
            <person name="Pupilli F."/>
            <person name="Ortiz J.P.A."/>
            <person name="Leblanc O."/>
        </authorList>
    </citation>
    <scope>NUCLEOTIDE SEQUENCE [LARGE SCALE GENOMIC DNA]</scope>
    <source>
        <strain evidence="1">R1</strain>
        <tissue evidence="1">Leaf</tissue>
    </source>
</reference>
<dbReference type="EMBL" id="CP144754">
    <property type="protein sequence ID" value="WVZ98057.1"/>
    <property type="molecule type" value="Genomic_DNA"/>
</dbReference>